<protein>
    <submittedName>
        <fullName evidence="1">Uncharacterized protein</fullName>
    </submittedName>
</protein>
<proteinExistence type="predicted"/>
<evidence type="ECO:0000313" key="2">
    <source>
        <dbReference type="Proteomes" id="UP000054843"/>
    </source>
</evidence>
<name>A0A0V1M899_9BILA</name>
<evidence type="ECO:0000313" key="1">
    <source>
        <dbReference type="EMBL" id="KRZ68203.1"/>
    </source>
</evidence>
<comment type="caution">
    <text evidence="1">The sequence shown here is derived from an EMBL/GenBank/DDBJ whole genome shotgun (WGS) entry which is preliminary data.</text>
</comment>
<keyword evidence="2" id="KW-1185">Reference proteome</keyword>
<dbReference type="EMBL" id="JYDO01000171">
    <property type="protein sequence ID" value="KRZ68203.1"/>
    <property type="molecule type" value="Genomic_DNA"/>
</dbReference>
<dbReference type="Proteomes" id="UP000054843">
    <property type="component" value="Unassembled WGS sequence"/>
</dbReference>
<sequence length="149" mass="17104">MLPRKCLSSPDSFCHICGSFVVKTKRQKITDFVRKAYFTYFGIKLGAQYKTWAPHIVCHTCIEQLQKWSKKTLKSLIFGGSLVDLWCRGNLTPGSKNICHKKLIDPEKRAYLLDLTYINGGWSKAVPLFTACSCLPLYKMILQSCWKNF</sequence>
<organism evidence="1 2">
    <name type="scientific">Trichinella papuae</name>
    <dbReference type="NCBI Taxonomy" id="268474"/>
    <lineage>
        <taxon>Eukaryota</taxon>
        <taxon>Metazoa</taxon>
        <taxon>Ecdysozoa</taxon>
        <taxon>Nematoda</taxon>
        <taxon>Enoplea</taxon>
        <taxon>Dorylaimia</taxon>
        <taxon>Trichinellida</taxon>
        <taxon>Trichinellidae</taxon>
        <taxon>Trichinella</taxon>
    </lineage>
</organism>
<accession>A0A0V1M899</accession>
<gene>
    <name evidence="1" type="ORF">T10_4186</name>
</gene>
<dbReference type="AlphaFoldDB" id="A0A0V1M899"/>
<reference evidence="1 2" key="1">
    <citation type="submission" date="2015-01" db="EMBL/GenBank/DDBJ databases">
        <title>Evolution of Trichinella species and genotypes.</title>
        <authorList>
            <person name="Korhonen P.K."/>
            <person name="Edoardo P."/>
            <person name="Giuseppe L.R."/>
            <person name="Gasser R.B."/>
        </authorList>
    </citation>
    <scope>NUCLEOTIDE SEQUENCE [LARGE SCALE GENOMIC DNA]</scope>
    <source>
        <strain evidence="1">ISS1980</strain>
    </source>
</reference>